<dbReference type="GO" id="GO:0016491">
    <property type="term" value="F:oxidoreductase activity"/>
    <property type="evidence" value="ECO:0007669"/>
    <property type="project" value="UniProtKB-KW"/>
</dbReference>
<dbReference type="Proteomes" id="UP000075787">
    <property type="component" value="Unassembled WGS sequence"/>
</dbReference>
<dbReference type="Gene3D" id="3.40.50.720">
    <property type="entry name" value="NAD(P)-binding Rossmann-like Domain"/>
    <property type="match status" value="1"/>
</dbReference>
<comment type="caution">
    <text evidence="3">The sequence shown here is derived from an EMBL/GenBank/DDBJ whole genome shotgun (WGS) entry which is preliminary data.</text>
</comment>
<dbReference type="NCBIfam" id="NF005559">
    <property type="entry name" value="PRK07231.1"/>
    <property type="match status" value="1"/>
</dbReference>
<dbReference type="PRINTS" id="PR00081">
    <property type="entry name" value="GDHRDH"/>
</dbReference>
<dbReference type="SUPFAM" id="SSF51735">
    <property type="entry name" value="NAD(P)-binding Rossmann-fold domains"/>
    <property type="match status" value="1"/>
</dbReference>
<comment type="similarity">
    <text evidence="1">Belongs to the short-chain dehydrogenases/reductases (SDR) family.</text>
</comment>
<reference evidence="3 4" key="1">
    <citation type="submission" date="2015-12" db="EMBL/GenBank/DDBJ databases">
        <title>Genome sequence of Tistrella mobilis MCCC 1A02139.</title>
        <authorList>
            <person name="Lu L."/>
            <person name="Lai Q."/>
            <person name="Shao Z."/>
            <person name="Qian P."/>
        </authorList>
    </citation>
    <scope>NUCLEOTIDE SEQUENCE [LARGE SCALE GENOMIC DNA]</scope>
    <source>
        <strain evidence="3 4">MCCC 1A02139</strain>
    </source>
</reference>
<accession>A0A161PZ45</accession>
<dbReference type="CDD" id="cd05233">
    <property type="entry name" value="SDR_c"/>
    <property type="match status" value="1"/>
</dbReference>
<dbReference type="PANTHER" id="PTHR24321">
    <property type="entry name" value="DEHYDROGENASES, SHORT CHAIN"/>
    <property type="match status" value="1"/>
</dbReference>
<dbReference type="PANTHER" id="PTHR24321:SF8">
    <property type="entry name" value="ESTRADIOL 17-BETA-DEHYDROGENASE 8-RELATED"/>
    <property type="match status" value="1"/>
</dbReference>
<evidence type="ECO:0000313" key="4">
    <source>
        <dbReference type="Proteomes" id="UP000075787"/>
    </source>
</evidence>
<dbReference type="FunFam" id="3.40.50.720:FF:000084">
    <property type="entry name" value="Short-chain dehydrogenase reductase"/>
    <property type="match status" value="1"/>
</dbReference>
<protein>
    <submittedName>
        <fullName evidence="3">Short-chain dehydrogenase</fullName>
    </submittedName>
</protein>
<gene>
    <name evidence="3" type="ORF">AUP44_21370</name>
</gene>
<dbReference type="EMBL" id="LPZR01000034">
    <property type="protein sequence ID" value="KYO57091.1"/>
    <property type="molecule type" value="Genomic_DNA"/>
</dbReference>
<evidence type="ECO:0000256" key="1">
    <source>
        <dbReference type="ARBA" id="ARBA00006484"/>
    </source>
</evidence>
<dbReference type="AlphaFoldDB" id="A0A161PZ45"/>
<proteinExistence type="inferred from homology"/>
<organism evidence="3 4">
    <name type="scientific">Tistrella mobilis</name>
    <dbReference type="NCBI Taxonomy" id="171437"/>
    <lineage>
        <taxon>Bacteria</taxon>
        <taxon>Pseudomonadati</taxon>
        <taxon>Pseudomonadota</taxon>
        <taxon>Alphaproteobacteria</taxon>
        <taxon>Geminicoccales</taxon>
        <taxon>Geminicoccaceae</taxon>
        <taxon>Tistrella</taxon>
    </lineage>
</organism>
<name>A0A161PZ45_9PROT</name>
<evidence type="ECO:0000313" key="3">
    <source>
        <dbReference type="EMBL" id="KYO57091.1"/>
    </source>
</evidence>
<sequence length="265" mass="27019">MLLPSTTQEERPMSQLEGKVAIVTGASSGIGYEAAKLFAAEGARLVVVARRRAELDRLVEEIAARDGEAVAVAGDVRDDAVARAAVEAAEGQFGGLDIAFNNAGATGPAVPVTGLDEADWRMVLDVNLTAAFLGARHQIPAMIARGGGSLIFTASFVGPVVGFPMMGAYAAAKAGVVGLTRAIAAEYGPQGIRANALLPGGTDTPMGRAAMPDPAIRAHVEGLHALKRLAEPAEIARSALYLAGDMSSFTTGTALVVDGGVSAVR</sequence>
<dbReference type="Pfam" id="PF13561">
    <property type="entry name" value="adh_short_C2"/>
    <property type="match status" value="1"/>
</dbReference>
<dbReference type="InterPro" id="IPR036291">
    <property type="entry name" value="NAD(P)-bd_dom_sf"/>
</dbReference>
<dbReference type="InterPro" id="IPR002347">
    <property type="entry name" value="SDR_fam"/>
</dbReference>
<dbReference type="NCBIfam" id="NF005681">
    <property type="entry name" value="PRK07478.1"/>
    <property type="match status" value="1"/>
</dbReference>
<dbReference type="PRINTS" id="PR00080">
    <property type="entry name" value="SDRFAMILY"/>
</dbReference>
<keyword evidence="2" id="KW-0560">Oxidoreductase</keyword>
<evidence type="ECO:0000256" key="2">
    <source>
        <dbReference type="ARBA" id="ARBA00023002"/>
    </source>
</evidence>